<comment type="subcellular location">
    <subcellularLocation>
        <location evidence="4">Cytoplasm</location>
    </subcellularLocation>
</comment>
<dbReference type="Pfam" id="PF02545">
    <property type="entry name" value="Maf"/>
    <property type="match status" value="1"/>
</dbReference>
<dbReference type="AlphaFoldDB" id="A0A1L3LGW6"/>
<dbReference type="InterPro" id="IPR003697">
    <property type="entry name" value="Maf-like"/>
</dbReference>
<dbReference type="Gene3D" id="3.90.950.10">
    <property type="match status" value="1"/>
</dbReference>
<name>A0A1L3LGW6_9HYPH</name>
<accession>A0A1L3LGW6</accession>
<keyword evidence="7" id="KW-1185">Reference proteome</keyword>
<dbReference type="HAMAP" id="MF_00528">
    <property type="entry name" value="Maf"/>
    <property type="match status" value="1"/>
</dbReference>
<reference evidence="6 8" key="2">
    <citation type="submission" date="2019-03" db="EMBL/GenBank/DDBJ databases">
        <title>Genomic Encyclopedia of Type Strains, Phase IV (KMG-V): Genome sequencing to study the core and pangenomes of soil and plant-associated prokaryotes.</title>
        <authorList>
            <person name="Whitman W."/>
        </authorList>
    </citation>
    <scope>NUCLEOTIDE SEQUENCE [LARGE SCALE GENOMIC DNA]</scope>
    <source>
        <strain evidence="6 8">23C40</strain>
    </source>
</reference>
<dbReference type="SUPFAM" id="SSF52972">
    <property type="entry name" value="ITPase-like"/>
    <property type="match status" value="1"/>
</dbReference>
<dbReference type="GO" id="GO:0047429">
    <property type="term" value="F:nucleoside triphosphate diphosphatase activity"/>
    <property type="evidence" value="ECO:0007669"/>
    <property type="project" value="InterPro"/>
</dbReference>
<feature type="site" description="Important for substrate specificity" evidence="4">
    <location>
        <position position="111"/>
    </location>
</feature>
<dbReference type="PANTHER" id="PTHR43213:SF5">
    <property type="entry name" value="BIFUNCTIONAL DTTP_UTP PYROPHOSPHATASE_METHYLTRANSFERASE PROTEIN-RELATED"/>
    <property type="match status" value="1"/>
</dbReference>
<feature type="active site" description="Proton acceptor" evidence="4">
    <location>
        <position position="110"/>
    </location>
</feature>
<dbReference type="Proteomes" id="UP000295043">
    <property type="component" value="Unassembled WGS sequence"/>
</dbReference>
<evidence type="ECO:0000313" key="6">
    <source>
        <dbReference type="EMBL" id="TCN31765.1"/>
    </source>
</evidence>
<feature type="site" description="Important for substrate specificity" evidence="4">
    <location>
        <position position="47"/>
    </location>
</feature>
<dbReference type="PIRSF" id="PIRSF006305">
    <property type="entry name" value="Maf"/>
    <property type="match status" value="1"/>
</dbReference>
<evidence type="ECO:0000256" key="3">
    <source>
        <dbReference type="ARBA" id="ARBA00023080"/>
    </source>
</evidence>
<gene>
    <name evidence="6" type="ORF">EV184_10513</name>
    <name evidence="5" type="ORF">SAMCFNEI73_Ch0002</name>
</gene>
<evidence type="ECO:0000313" key="7">
    <source>
        <dbReference type="Proteomes" id="UP000182306"/>
    </source>
</evidence>
<dbReference type="EMBL" id="CP013107">
    <property type="protein sequence ID" value="APG89344.1"/>
    <property type="molecule type" value="Genomic_DNA"/>
</dbReference>
<evidence type="ECO:0000256" key="1">
    <source>
        <dbReference type="ARBA" id="ARBA00001968"/>
    </source>
</evidence>
<evidence type="ECO:0000313" key="8">
    <source>
        <dbReference type="Proteomes" id="UP000295043"/>
    </source>
</evidence>
<proteinExistence type="inferred from homology"/>
<protein>
    <recommendedName>
        <fullName evidence="4">7-methyl-GTP pyrophosphatase</fullName>
        <shortName evidence="4">m(7)GTP pyrophosphatase</shortName>
        <ecNumber evidence="4">3.6.1.-</ecNumber>
    </recommendedName>
</protein>
<dbReference type="STRING" id="194963.SAMCFNEI73_Ch0002"/>
<comment type="catalytic activity">
    <reaction evidence="4">
        <text>N(7)-methyl-GTP + H2O = N(7)-methyl-GMP + diphosphate + H(+)</text>
        <dbReference type="Rhea" id="RHEA:58744"/>
        <dbReference type="ChEBI" id="CHEBI:15377"/>
        <dbReference type="ChEBI" id="CHEBI:15378"/>
        <dbReference type="ChEBI" id="CHEBI:33019"/>
        <dbReference type="ChEBI" id="CHEBI:58285"/>
        <dbReference type="ChEBI" id="CHEBI:87133"/>
    </reaction>
</comment>
<dbReference type="NCBIfam" id="NF002690">
    <property type="entry name" value="PRK02478.1"/>
    <property type="match status" value="1"/>
</dbReference>
<dbReference type="InterPro" id="IPR029001">
    <property type="entry name" value="ITPase-like_fam"/>
</dbReference>
<dbReference type="EC" id="3.6.1.-" evidence="4"/>
<keyword evidence="2 4" id="KW-0378">Hydrolase</keyword>
<comment type="caution">
    <text evidence="4">Lacks conserved residue(s) required for the propagation of feature annotation.</text>
</comment>
<comment type="cofactor">
    <cofactor evidence="1 4">
        <name>a divalent metal cation</name>
        <dbReference type="ChEBI" id="CHEBI:60240"/>
    </cofactor>
</comment>
<comment type="similarity">
    <text evidence="4">Belongs to the Maf family. YceF subfamily.</text>
</comment>
<dbReference type="KEGG" id="same:SAMCFNEI73_Ch0002"/>
<reference evidence="5 7" key="1">
    <citation type="submission" date="2015-10" db="EMBL/GenBank/DDBJ databases">
        <title>Genomic differences between typical nodule nitrogen-fixing rhizobial strains and those coming from bean seeds.</title>
        <authorList>
            <person name="Peralta H."/>
            <person name="Aguilar-Vera A."/>
            <person name="Diaz R."/>
            <person name="Mora Y."/>
            <person name="Martinez-Batallar G."/>
            <person name="Salazar E."/>
            <person name="Vargas-Lagunas C."/>
            <person name="Encarnacion S."/>
            <person name="Girard L."/>
            <person name="Mora J."/>
        </authorList>
    </citation>
    <scope>NUCLEOTIDE SEQUENCE [LARGE SCALE GENOMIC DNA]</scope>
    <source>
        <strain evidence="5 7">CFNEI 73</strain>
    </source>
</reference>
<comment type="function">
    <text evidence="4">Nucleoside triphosphate pyrophosphatase that hydrolyzes 7-methyl-GTP (m(7)GTP). May have a dual role in cell division arrest and in preventing the incorporation of modified nucleotides into cellular nucleic acids.</text>
</comment>
<keyword evidence="3 4" id="KW-0546">Nucleotide metabolism</keyword>
<dbReference type="Proteomes" id="UP000182306">
    <property type="component" value="Chromosome"/>
</dbReference>
<dbReference type="GO" id="GO:0005737">
    <property type="term" value="C:cytoplasm"/>
    <property type="evidence" value="ECO:0007669"/>
    <property type="project" value="UniProtKB-SubCell"/>
</dbReference>
<dbReference type="PANTHER" id="PTHR43213">
    <property type="entry name" value="BIFUNCTIONAL DTTP/UTP PYROPHOSPHATASE/METHYLTRANSFERASE PROTEIN-RELATED"/>
    <property type="match status" value="1"/>
</dbReference>
<keyword evidence="4" id="KW-0963">Cytoplasm</keyword>
<dbReference type="GO" id="GO:0009117">
    <property type="term" value="P:nucleotide metabolic process"/>
    <property type="evidence" value="ECO:0007669"/>
    <property type="project" value="UniProtKB-KW"/>
</dbReference>
<dbReference type="EMBL" id="SLVU01000005">
    <property type="protein sequence ID" value="TCN31765.1"/>
    <property type="molecule type" value="Genomic_DNA"/>
</dbReference>
<evidence type="ECO:0000256" key="4">
    <source>
        <dbReference type="HAMAP-Rule" id="MF_00528"/>
    </source>
</evidence>
<evidence type="ECO:0000313" key="5">
    <source>
        <dbReference type="EMBL" id="APG89344.1"/>
    </source>
</evidence>
<evidence type="ECO:0000256" key="2">
    <source>
        <dbReference type="ARBA" id="ARBA00022801"/>
    </source>
</evidence>
<feature type="site" description="Important for substrate specificity" evidence="4">
    <location>
        <position position="196"/>
    </location>
</feature>
<organism evidence="5 7">
    <name type="scientific">Sinorhizobium americanum</name>
    <dbReference type="NCBI Taxonomy" id="194963"/>
    <lineage>
        <taxon>Bacteria</taxon>
        <taxon>Pseudomonadati</taxon>
        <taxon>Pseudomonadota</taxon>
        <taxon>Alphaproteobacteria</taxon>
        <taxon>Hyphomicrobiales</taxon>
        <taxon>Rhizobiaceae</taxon>
        <taxon>Sinorhizobium/Ensifer group</taxon>
        <taxon>Sinorhizobium</taxon>
    </lineage>
</organism>
<dbReference type="CDD" id="cd00555">
    <property type="entry name" value="Maf"/>
    <property type="match status" value="1"/>
</dbReference>
<sequence>MHSIRSVPVHAESIMMVPCDRSTDHRDLGLRIEKMTSSLVLASASPFRRALLENAGLAFTARAAQVDERALERPLEEAGVSPSDVALTLAEAKAKDVSRQFEGALVIGSDQTMSLGSRVYHKPKDMADAAEHLLSLSGRTHSLNSAVVLVRDGDVLWRHVSTAHMTVRPLERAFVERHLTRVGEKALSSVGAYQLEGEGIQLFEKIDGDYFTILGLPMLPLLGKLRELGSIDA</sequence>